<dbReference type="EMBL" id="NJES01000107">
    <property type="protein sequence ID" value="PHH77719.1"/>
    <property type="molecule type" value="Genomic_DNA"/>
</dbReference>
<proteinExistence type="inferred from homology"/>
<dbReference type="GO" id="GO:0051382">
    <property type="term" value="P:kinetochore assembly"/>
    <property type="evidence" value="ECO:0007669"/>
    <property type="project" value="InterPro"/>
</dbReference>
<dbReference type="AlphaFoldDB" id="A0A2C5XPU0"/>
<organism evidence="9 10">
    <name type="scientific">Ophiocordyceps camponoti-rufipedis</name>
    <dbReference type="NCBI Taxonomy" id="2004952"/>
    <lineage>
        <taxon>Eukaryota</taxon>
        <taxon>Fungi</taxon>
        <taxon>Dikarya</taxon>
        <taxon>Ascomycota</taxon>
        <taxon>Pezizomycotina</taxon>
        <taxon>Sordariomycetes</taxon>
        <taxon>Hypocreomycetidae</taxon>
        <taxon>Hypocreales</taxon>
        <taxon>Ophiocordycipitaceae</taxon>
        <taxon>Ophiocordyceps</taxon>
    </lineage>
</organism>
<dbReference type="Proteomes" id="UP000226431">
    <property type="component" value="Unassembled WGS sequence"/>
</dbReference>
<evidence type="ECO:0008006" key="11">
    <source>
        <dbReference type="Google" id="ProtNLM"/>
    </source>
</evidence>
<name>A0A2C5XPU0_9HYPO</name>
<keyword evidence="10" id="KW-1185">Reference proteome</keyword>
<dbReference type="GO" id="GO:0000775">
    <property type="term" value="C:chromosome, centromeric region"/>
    <property type="evidence" value="ECO:0007669"/>
    <property type="project" value="UniProtKB-SubCell"/>
</dbReference>
<evidence type="ECO:0000256" key="5">
    <source>
        <dbReference type="ARBA" id="ARBA00023054"/>
    </source>
</evidence>
<comment type="similarity">
    <text evidence="3">Belongs to the CENP-K/MCM22 family.</text>
</comment>
<dbReference type="GO" id="GO:0000070">
    <property type="term" value="P:mitotic sister chromatid segregation"/>
    <property type="evidence" value="ECO:0007669"/>
    <property type="project" value="TreeGrafter"/>
</dbReference>
<evidence type="ECO:0000256" key="1">
    <source>
        <dbReference type="ARBA" id="ARBA00004123"/>
    </source>
</evidence>
<keyword evidence="7" id="KW-0137">Centromere</keyword>
<evidence type="ECO:0000256" key="6">
    <source>
        <dbReference type="ARBA" id="ARBA00023242"/>
    </source>
</evidence>
<dbReference type="PANTHER" id="PTHR14401">
    <property type="entry name" value="CENTROMERE PROTEIN K"/>
    <property type="match status" value="1"/>
</dbReference>
<evidence type="ECO:0000313" key="10">
    <source>
        <dbReference type="Proteomes" id="UP000226431"/>
    </source>
</evidence>
<evidence type="ECO:0000256" key="2">
    <source>
        <dbReference type="ARBA" id="ARBA00004584"/>
    </source>
</evidence>
<evidence type="ECO:0000256" key="7">
    <source>
        <dbReference type="ARBA" id="ARBA00023328"/>
    </source>
</evidence>
<feature type="coiled-coil region" evidence="8">
    <location>
        <begin position="15"/>
        <end position="42"/>
    </location>
</feature>
<keyword evidence="6" id="KW-0539">Nucleus</keyword>
<comment type="caution">
    <text evidence="9">The sequence shown here is derived from an EMBL/GenBank/DDBJ whole genome shotgun (WGS) entry which is preliminary data.</text>
</comment>
<keyword evidence="4" id="KW-0158">Chromosome</keyword>
<dbReference type="InterPro" id="IPR020993">
    <property type="entry name" value="Centromere_CenpK"/>
</dbReference>
<gene>
    <name evidence="9" type="ORF">CDD80_281</name>
</gene>
<dbReference type="GO" id="GO:0005634">
    <property type="term" value="C:nucleus"/>
    <property type="evidence" value="ECO:0007669"/>
    <property type="project" value="UniProtKB-SubCell"/>
</dbReference>
<sequence length="334" mass="36762">MDANSPTQTESQLHAANLDHTLKELQRKVQEHEAELERLRASLGPEAANPSPRTQLAVIKSALEEVTKSEPFLPSSGSVLPSLIALRKTHRTAIESETEITAQKPRLDRARSQLEEAQASLTDQKLLNDALAARIHSLRSQLEDEQRSDQPETQPENAALQRMETLRAAKDRYGAETASMMRSLLAFIENHLAPMLAAEELGGPVVGSATEMDLDHLDAGFNAQGKLNKVKDKASNQDKRQRRIDEIWGAADAQAGAEGPVDDEAAAAAREMQRLTEELLNALVEAKGDSTASYVKLNRESAAARFLVRSQVAQFHPKDATRIKLVDFGRELDR</sequence>
<evidence type="ECO:0000313" key="9">
    <source>
        <dbReference type="EMBL" id="PHH77719.1"/>
    </source>
</evidence>
<evidence type="ECO:0000256" key="3">
    <source>
        <dbReference type="ARBA" id="ARBA00005795"/>
    </source>
</evidence>
<accession>A0A2C5XPU0</accession>
<dbReference type="PANTHER" id="PTHR14401:SF6">
    <property type="entry name" value="CENTROMERE PROTEIN K"/>
    <property type="match status" value="1"/>
</dbReference>
<feature type="coiled-coil region" evidence="8">
    <location>
        <begin position="107"/>
        <end position="148"/>
    </location>
</feature>
<protein>
    <recommendedName>
        <fullName evidence="11">Centromere protein Cenp-K</fullName>
    </recommendedName>
</protein>
<evidence type="ECO:0000256" key="8">
    <source>
        <dbReference type="SAM" id="Coils"/>
    </source>
</evidence>
<reference evidence="9 10" key="1">
    <citation type="submission" date="2017-06" db="EMBL/GenBank/DDBJ databases">
        <title>Ant-infecting Ophiocordyceps genomes reveal a high diversity of potential behavioral manipulation genes and a possible major role for enterotoxins.</title>
        <authorList>
            <person name="De Bekker C."/>
            <person name="Evans H.C."/>
            <person name="Brachmann A."/>
            <person name="Hughes D.P."/>
        </authorList>
    </citation>
    <scope>NUCLEOTIDE SEQUENCE [LARGE SCALE GENOMIC DNA]</scope>
    <source>
        <strain evidence="9 10">Map16</strain>
    </source>
</reference>
<keyword evidence="5 8" id="KW-0175">Coiled coil</keyword>
<dbReference type="OrthoDB" id="9445768at2759"/>
<comment type="subcellular location">
    <subcellularLocation>
        <location evidence="2">Chromosome</location>
        <location evidence="2">Centromere</location>
    </subcellularLocation>
    <subcellularLocation>
        <location evidence="1">Nucleus</location>
    </subcellularLocation>
</comment>
<evidence type="ECO:0000256" key="4">
    <source>
        <dbReference type="ARBA" id="ARBA00022454"/>
    </source>
</evidence>